<dbReference type="SUPFAM" id="SSF53335">
    <property type="entry name" value="S-adenosyl-L-methionine-dependent methyltransferases"/>
    <property type="match status" value="1"/>
</dbReference>
<evidence type="ECO:0000313" key="2">
    <source>
        <dbReference type="EMBL" id="PJC49440.1"/>
    </source>
</evidence>
<feature type="domain" description="Methyltransferase" evidence="1">
    <location>
        <begin position="52"/>
        <end position="124"/>
    </location>
</feature>
<reference evidence="3" key="1">
    <citation type="submission" date="2017-09" db="EMBL/GenBank/DDBJ databases">
        <title>Depth-based differentiation of microbial function through sediment-hosted aquifers and enrichment of novel symbionts in the deep terrestrial subsurface.</title>
        <authorList>
            <person name="Probst A.J."/>
            <person name="Ladd B."/>
            <person name="Jarett J.K."/>
            <person name="Geller-Mcgrath D.E."/>
            <person name="Sieber C.M.K."/>
            <person name="Emerson J.B."/>
            <person name="Anantharaman K."/>
            <person name="Thomas B.C."/>
            <person name="Malmstrom R."/>
            <person name="Stieglmeier M."/>
            <person name="Klingl A."/>
            <person name="Woyke T."/>
            <person name="Ryan C.M."/>
            <person name="Banfield J.F."/>
        </authorList>
    </citation>
    <scope>NUCLEOTIDE SEQUENCE [LARGE SCALE GENOMIC DNA]</scope>
</reference>
<dbReference type="InterPro" id="IPR052939">
    <property type="entry name" value="23S_rRNA_MeTrnsfrase_RlmA"/>
</dbReference>
<dbReference type="Pfam" id="PF13649">
    <property type="entry name" value="Methyltransf_25"/>
    <property type="match status" value="1"/>
</dbReference>
<organism evidence="2 3">
    <name type="scientific">Candidatus Nomurabacteria bacterium CG_4_9_14_0_2_um_filter_32_10</name>
    <dbReference type="NCBI Taxonomy" id="1974729"/>
    <lineage>
        <taxon>Bacteria</taxon>
        <taxon>Candidatus Nomuraibacteriota</taxon>
    </lineage>
</organism>
<dbReference type="GO" id="GO:0032259">
    <property type="term" value="P:methylation"/>
    <property type="evidence" value="ECO:0007669"/>
    <property type="project" value="UniProtKB-KW"/>
</dbReference>
<comment type="caution">
    <text evidence="2">The sequence shown here is derived from an EMBL/GenBank/DDBJ whole genome shotgun (WGS) entry which is preliminary data.</text>
</comment>
<sequence>MSLTKQQFKEFYDKVGSKIGWDFSKVKHTSEGVKWELYDEVIKKCKKTDILLDIGTGGGEKVLKIAQNLQLVIGIDISDGMIDTARKNMLRSKVNNARFFVMDSESIKFPDNMFNIISCRHSDFSPTEVFRLVVQGGIFLSQQVGE</sequence>
<dbReference type="GO" id="GO:0008168">
    <property type="term" value="F:methyltransferase activity"/>
    <property type="evidence" value="ECO:0007669"/>
    <property type="project" value="UniProtKB-KW"/>
</dbReference>
<name>A0A2J0N3J5_9BACT</name>
<feature type="non-terminal residue" evidence="2">
    <location>
        <position position="146"/>
    </location>
</feature>
<dbReference type="InterPro" id="IPR029063">
    <property type="entry name" value="SAM-dependent_MTases_sf"/>
</dbReference>
<dbReference type="AlphaFoldDB" id="A0A2J0N3J5"/>
<dbReference type="CDD" id="cd02440">
    <property type="entry name" value="AdoMet_MTases"/>
    <property type="match status" value="1"/>
</dbReference>
<dbReference type="EMBL" id="PFRK01000024">
    <property type="protein sequence ID" value="PJC49440.1"/>
    <property type="molecule type" value="Genomic_DNA"/>
</dbReference>
<accession>A0A2J0N3J5</accession>
<dbReference type="Gene3D" id="3.40.50.150">
    <property type="entry name" value="Vaccinia Virus protein VP39"/>
    <property type="match status" value="1"/>
</dbReference>
<dbReference type="PANTHER" id="PTHR43460">
    <property type="entry name" value="METHYLTRANSFERASE"/>
    <property type="match status" value="1"/>
</dbReference>
<protein>
    <submittedName>
        <fullName evidence="2">SAM-dependent methyltransferase</fullName>
    </submittedName>
</protein>
<keyword evidence="2" id="KW-0808">Transferase</keyword>
<evidence type="ECO:0000313" key="3">
    <source>
        <dbReference type="Proteomes" id="UP000231300"/>
    </source>
</evidence>
<dbReference type="InterPro" id="IPR041698">
    <property type="entry name" value="Methyltransf_25"/>
</dbReference>
<keyword evidence="2" id="KW-0489">Methyltransferase</keyword>
<proteinExistence type="predicted"/>
<dbReference type="PANTHER" id="PTHR43460:SF1">
    <property type="entry name" value="METHYLTRANSFERASE TYPE 11 DOMAIN-CONTAINING PROTEIN"/>
    <property type="match status" value="1"/>
</dbReference>
<dbReference type="Proteomes" id="UP000231300">
    <property type="component" value="Unassembled WGS sequence"/>
</dbReference>
<gene>
    <name evidence="2" type="ORF">CO033_01525</name>
</gene>
<evidence type="ECO:0000259" key="1">
    <source>
        <dbReference type="Pfam" id="PF13649"/>
    </source>
</evidence>